<feature type="domain" description="ABC transporter" evidence="5">
    <location>
        <begin position="274"/>
        <end position="520"/>
    </location>
</feature>
<dbReference type="CDD" id="cd03257">
    <property type="entry name" value="ABC_NikE_OppD_transporters"/>
    <property type="match status" value="2"/>
</dbReference>
<accession>A0ABS5ER77</accession>
<dbReference type="SUPFAM" id="SSF52540">
    <property type="entry name" value="P-loop containing nucleoside triphosphate hydrolases"/>
    <property type="match status" value="2"/>
</dbReference>
<evidence type="ECO:0000313" key="6">
    <source>
        <dbReference type="EMBL" id="MBR0662807.1"/>
    </source>
</evidence>
<dbReference type="NCBIfam" id="NF007739">
    <property type="entry name" value="PRK10419.1"/>
    <property type="match status" value="2"/>
</dbReference>
<dbReference type="RefSeq" id="WP_211850298.1">
    <property type="nucleotide sequence ID" value="NZ_JAAGBB010000001.1"/>
</dbReference>
<dbReference type="InterPro" id="IPR017871">
    <property type="entry name" value="ABC_transporter-like_CS"/>
</dbReference>
<keyword evidence="7" id="KW-1185">Reference proteome</keyword>
<dbReference type="GO" id="GO:0005524">
    <property type="term" value="F:ATP binding"/>
    <property type="evidence" value="ECO:0007669"/>
    <property type="project" value="UniProtKB-KW"/>
</dbReference>
<keyword evidence="4 6" id="KW-0067">ATP-binding</keyword>
<dbReference type="InterPro" id="IPR027417">
    <property type="entry name" value="P-loop_NTPase"/>
</dbReference>
<dbReference type="Gene3D" id="3.40.50.300">
    <property type="entry name" value="P-loop containing nucleotide triphosphate hydrolases"/>
    <property type="match status" value="2"/>
</dbReference>
<dbReference type="InterPro" id="IPR003593">
    <property type="entry name" value="AAA+_ATPase"/>
</dbReference>
<dbReference type="EMBL" id="JAAGBB010000001">
    <property type="protein sequence ID" value="MBR0662807.1"/>
    <property type="molecule type" value="Genomic_DNA"/>
</dbReference>
<keyword evidence="2" id="KW-0813">Transport</keyword>
<sequence>MRDAALLEIRDLSLAFAGRAVVRGVSFGIRPGETLGLVGESGSGKSLTALSILRLLPEGAVIAPGSSIRFEGQELTGLGEPAIRRLRGGRIAMVFQDPMACLNPFMAAGAQVAEAVRQHRGLSGDALRGAVAALFAEVGLEAPLAGRLPHALSGGQQQRVMIAMALAGDPVLLLADEPTTALDTTVQAQVMALLRRLAADRGLAMLFVSHDLAVVAAMADRVGVMSQGALVEIGPVATVLETPRSDEARALLAARRGQATPPLQAFRRARAPVLEVDGLAVGYPGHGLFARPVQVVRDVGFALAPGQVLGLVGGSGSGKSSVARALVGLADRTAGRVMLNGRPLPPGLAARRDPAAQRIQMVFQNPYGSLNPRRRILAALEEPLRALGLADARERRRCAAAMLAEVGLPEEHLERFPHALSGGQRQRIAIARALLAEPSVLVCDEVISALDVTVQRQVLELLRDLQARRDLALLFISHDLEAVAHIADRVMVMEGGRIIEDGATAEVLGAPRAAGTRALVDAMPGLRPVLAQDAALVQG</sequence>
<dbReference type="Pfam" id="PF00005">
    <property type="entry name" value="ABC_tran"/>
    <property type="match status" value="2"/>
</dbReference>
<evidence type="ECO:0000259" key="5">
    <source>
        <dbReference type="PROSITE" id="PS50893"/>
    </source>
</evidence>
<gene>
    <name evidence="6" type="ORF">GXW71_00425</name>
</gene>
<dbReference type="InterPro" id="IPR050319">
    <property type="entry name" value="ABC_transp_ATP-bind"/>
</dbReference>
<name>A0ABS5ER77_9PROT</name>
<dbReference type="PROSITE" id="PS50893">
    <property type="entry name" value="ABC_TRANSPORTER_2"/>
    <property type="match status" value="2"/>
</dbReference>
<reference evidence="7" key="1">
    <citation type="journal article" date="2021" name="Syst. Appl. Microbiol.">
        <title>Roseomonas hellenica sp. nov., isolated from roots of wild-growing Alkanna tinctoria.</title>
        <authorList>
            <person name="Rat A."/>
            <person name="Naranjo H.D."/>
            <person name="Lebbe L."/>
            <person name="Cnockaert M."/>
            <person name="Krigas N."/>
            <person name="Grigoriadou K."/>
            <person name="Maloupa E."/>
            <person name="Willems A."/>
        </authorList>
    </citation>
    <scope>NUCLEOTIDE SEQUENCE [LARGE SCALE GENOMIC DNA]</scope>
    <source>
        <strain evidence="7">LMG 31523</strain>
    </source>
</reference>
<protein>
    <submittedName>
        <fullName evidence="6">ABC transporter ATP-binding protein</fullName>
    </submittedName>
</protein>
<feature type="domain" description="ABC transporter" evidence="5">
    <location>
        <begin position="7"/>
        <end position="252"/>
    </location>
</feature>
<dbReference type="PANTHER" id="PTHR43776:SF7">
    <property type="entry name" value="D,D-DIPEPTIDE TRANSPORT ATP-BINDING PROTEIN DDPF-RELATED"/>
    <property type="match status" value="1"/>
</dbReference>
<dbReference type="NCBIfam" id="NF008453">
    <property type="entry name" value="PRK11308.1"/>
    <property type="match status" value="2"/>
</dbReference>
<organism evidence="6 7">
    <name type="scientific">Plastoroseomonas hellenica</name>
    <dbReference type="NCBI Taxonomy" id="2687306"/>
    <lineage>
        <taxon>Bacteria</taxon>
        <taxon>Pseudomonadati</taxon>
        <taxon>Pseudomonadota</taxon>
        <taxon>Alphaproteobacteria</taxon>
        <taxon>Acetobacterales</taxon>
        <taxon>Acetobacteraceae</taxon>
        <taxon>Plastoroseomonas</taxon>
    </lineage>
</organism>
<keyword evidence="3" id="KW-0547">Nucleotide-binding</keyword>
<evidence type="ECO:0000256" key="2">
    <source>
        <dbReference type="ARBA" id="ARBA00022448"/>
    </source>
</evidence>
<dbReference type="InterPro" id="IPR003439">
    <property type="entry name" value="ABC_transporter-like_ATP-bd"/>
</dbReference>
<evidence type="ECO:0000256" key="1">
    <source>
        <dbReference type="ARBA" id="ARBA00005417"/>
    </source>
</evidence>
<dbReference type="Proteomes" id="UP001196870">
    <property type="component" value="Unassembled WGS sequence"/>
</dbReference>
<evidence type="ECO:0000313" key="7">
    <source>
        <dbReference type="Proteomes" id="UP001196870"/>
    </source>
</evidence>
<comment type="similarity">
    <text evidence="1">Belongs to the ABC transporter superfamily.</text>
</comment>
<proteinExistence type="inferred from homology"/>
<dbReference type="PROSITE" id="PS00211">
    <property type="entry name" value="ABC_TRANSPORTER_1"/>
    <property type="match status" value="2"/>
</dbReference>
<evidence type="ECO:0000256" key="3">
    <source>
        <dbReference type="ARBA" id="ARBA00022741"/>
    </source>
</evidence>
<comment type="caution">
    <text evidence="6">The sequence shown here is derived from an EMBL/GenBank/DDBJ whole genome shotgun (WGS) entry which is preliminary data.</text>
</comment>
<dbReference type="SMART" id="SM00382">
    <property type="entry name" value="AAA"/>
    <property type="match status" value="2"/>
</dbReference>
<dbReference type="PANTHER" id="PTHR43776">
    <property type="entry name" value="TRANSPORT ATP-BINDING PROTEIN"/>
    <property type="match status" value="1"/>
</dbReference>
<evidence type="ECO:0000256" key="4">
    <source>
        <dbReference type="ARBA" id="ARBA00022840"/>
    </source>
</evidence>